<dbReference type="InterPro" id="IPR025724">
    <property type="entry name" value="GAG-pre-integrase_dom"/>
</dbReference>
<evidence type="ECO:0000256" key="1">
    <source>
        <dbReference type="ARBA" id="ARBA00002180"/>
    </source>
</evidence>
<dbReference type="Proteomes" id="UP000812966">
    <property type="component" value="Unassembled WGS sequence"/>
</dbReference>
<evidence type="ECO:0000313" key="26">
    <source>
        <dbReference type="Proteomes" id="UP000812966"/>
    </source>
</evidence>
<keyword evidence="4" id="KW-0645">Protease</keyword>
<evidence type="ECO:0000256" key="10">
    <source>
        <dbReference type="ARBA" id="ARBA00022759"/>
    </source>
</evidence>
<dbReference type="AlphaFoldDB" id="A0A8K0JJ70"/>
<dbReference type="GO" id="GO:0006310">
    <property type="term" value="P:DNA recombination"/>
    <property type="evidence" value="ECO:0007669"/>
    <property type="project" value="UniProtKB-KW"/>
</dbReference>
<feature type="compositionally biased region" description="Low complexity" evidence="23">
    <location>
        <begin position="458"/>
        <end position="468"/>
    </location>
</feature>
<dbReference type="InterPro" id="IPR012337">
    <property type="entry name" value="RNaseH-like_sf"/>
</dbReference>
<dbReference type="InterPro" id="IPR013103">
    <property type="entry name" value="RVT_2"/>
</dbReference>
<keyword evidence="16" id="KW-0695">RNA-directed DNA polymerase</keyword>
<evidence type="ECO:0000256" key="4">
    <source>
        <dbReference type="ARBA" id="ARBA00022670"/>
    </source>
</evidence>
<dbReference type="GO" id="GO:0015074">
    <property type="term" value="P:DNA integration"/>
    <property type="evidence" value="ECO:0007669"/>
    <property type="project" value="UniProtKB-KW"/>
</dbReference>
<reference evidence="25" key="1">
    <citation type="submission" date="2020-04" db="EMBL/GenBank/DDBJ databases">
        <title>Analysis of mating type loci in Filobasidium floriforme.</title>
        <authorList>
            <person name="Nowrousian M."/>
        </authorList>
    </citation>
    <scope>NUCLEOTIDE SEQUENCE</scope>
    <source>
        <strain evidence="25">CBS 6242</strain>
    </source>
</reference>
<dbReference type="GO" id="GO:0003887">
    <property type="term" value="F:DNA-directed DNA polymerase activity"/>
    <property type="evidence" value="ECO:0007669"/>
    <property type="project" value="UniProtKB-KW"/>
</dbReference>
<evidence type="ECO:0000256" key="8">
    <source>
        <dbReference type="ARBA" id="ARBA00022741"/>
    </source>
</evidence>
<dbReference type="InterPro" id="IPR001584">
    <property type="entry name" value="Integrase_cat-core"/>
</dbReference>
<keyword evidence="5" id="KW-0548">Nucleotidyltransferase</keyword>
<keyword evidence="26" id="KW-1185">Reference proteome</keyword>
<dbReference type="InterPro" id="IPR039537">
    <property type="entry name" value="Retrotran_Ty1/copia-like"/>
</dbReference>
<evidence type="ECO:0000256" key="12">
    <source>
        <dbReference type="ARBA" id="ARBA00022840"/>
    </source>
</evidence>
<comment type="function">
    <text evidence="1">The aspartyl protease (PR) mediates the proteolytic cleavages of the Gag and Gag-Pol polyproteins after assembly of the VLP.</text>
</comment>
<keyword evidence="15" id="KW-0229">DNA integration</keyword>
<evidence type="ECO:0000256" key="23">
    <source>
        <dbReference type="SAM" id="MobiDB-lite"/>
    </source>
</evidence>
<dbReference type="GO" id="GO:0003964">
    <property type="term" value="F:RNA-directed DNA polymerase activity"/>
    <property type="evidence" value="ECO:0007669"/>
    <property type="project" value="UniProtKB-KW"/>
</dbReference>
<comment type="caution">
    <text evidence="25">The sequence shown here is derived from an EMBL/GenBank/DDBJ whole genome shotgun (WGS) entry which is preliminary data.</text>
</comment>
<keyword evidence="7" id="KW-0479">Metal-binding</keyword>
<evidence type="ECO:0000256" key="21">
    <source>
        <dbReference type="ARBA" id="ARBA00048173"/>
    </source>
</evidence>
<dbReference type="GO" id="GO:0004190">
    <property type="term" value="F:aspartic-type endopeptidase activity"/>
    <property type="evidence" value="ECO:0007669"/>
    <property type="project" value="UniProtKB-KW"/>
</dbReference>
<accession>A0A8K0JJ70</accession>
<evidence type="ECO:0000256" key="5">
    <source>
        <dbReference type="ARBA" id="ARBA00022695"/>
    </source>
</evidence>
<name>A0A8K0JJ70_9TREE</name>
<feature type="region of interest" description="Disordered" evidence="23">
    <location>
        <begin position="417"/>
        <end position="496"/>
    </location>
</feature>
<evidence type="ECO:0000256" key="11">
    <source>
        <dbReference type="ARBA" id="ARBA00022801"/>
    </source>
</evidence>
<evidence type="ECO:0000256" key="13">
    <source>
        <dbReference type="ARBA" id="ARBA00022842"/>
    </source>
</evidence>
<protein>
    <recommendedName>
        <fullName evidence="24">Integrase catalytic domain-containing protein</fullName>
    </recommendedName>
</protein>
<evidence type="ECO:0000256" key="3">
    <source>
        <dbReference type="ARBA" id="ARBA00022612"/>
    </source>
</evidence>
<evidence type="ECO:0000256" key="15">
    <source>
        <dbReference type="ARBA" id="ARBA00022908"/>
    </source>
</evidence>
<dbReference type="InterPro" id="IPR057670">
    <property type="entry name" value="SH3_retrovirus"/>
</dbReference>
<dbReference type="Pfam" id="PF07727">
    <property type="entry name" value="RVT_2"/>
    <property type="match status" value="1"/>
</dbReference>
<dbReference type="GO" id="GO:0046872">
    <property type="term" value="F:metal ion binding"/>
    <property type="evidence" value="ECO:0007669"/>
    <property type="project" value="UniProtKB-KW"/>
</dbReference>
<evidence type="ECO:0000256" key="9">
    <source>
        <dbReference type="ARBA" id="ARBA00022750"/>
    </source>
</evidence>
<organism evidence="25 26">
    <name type="scientific">Filobasidium floriforme</name>
    <dbReference type="NCBI Taxonomy" id="5210"/>
    <lineage>
        <taxon>Eukaryota</taxon>
        <taxon>Fungi</taxon>
        <taxon>Dikarya</taxon>
        <taxon>Basidiomycota</taxon>
        <taxon>Agaricomycotina</taxon>
        <taxon>Tremellomycetes</taxon>
        <taxon>Filobasidiales</taxon>
        <taxon>Filobasidiaceae</taxon>
        <taxon>Filobasidium</taxon>
    </lineage>
</organism>
<evidence type="ECO:0000256" key="2">
    <source>
        <dbReference type="ARBA" id="ARBA00022578"/>
    </source>
</evidence>
<feature type="compositionally biased region" description="Basic and acidic residues" evidence="23">
    <location>
        <begin position="417"/>
        <end position="429"/>
    </location>
</feature>
<dbReference type="GO" id="GO:0005634">
    <property type="term" value="C:nucleus"/>
    <property type="evidence" value="ECO:0007669"/>
    <property type="project" value="UniProtKB-ARBA"/>
</dbReference>
<dbReference type="InterPro" id="IPR054722">
    <property type="entry name" value="PolX-like_BBD"/>
</dbReference>
<dbReference type="GO" id="GO:0003723">
    <property type="term" value="F:RNA binding"/>
    <property type="evidence" value="ECO:0007669"/>
    <property type="project" value="UniProtKB-KW"/>
</dbReference>
<dbReference type="InterPro" id="IPR043502">
    <property type="entry name" value="DNA/RNA_pol_sf"/>
</dbReference>
<keyword evidence="17" id="KW-0808">Transferase</keyword>
<dbReference type="GO" id="GO:0006508">
    <property type="term" value="P:proteolysis"/>
    <property type="evidence" value="ECO:0007669"/>
    <property type="project" value="UniProtKB-KW"/>
</dbReference>
<dbReference type="InterPro" id="IPR036397">
    <property type="entry name" value="RNaseH_sf"/>
</dbReference>
<sequence>MIQQRGWFRTYNLANIPIHLGDNRVIQAVGYGDVPLLCKVDGGVRVVVFQNCLHVPNIALNLISVPTLTKAGIDVAIRSKTMMVEITRNEKLIGTGSLKGGLFLLNVHSRITQMALKANTALPITEWHARLGHVGLDSIRRASKEQLAVDFEVTDSKDEFLCDHCVAGKLPRSPFNHAVKRAVAPLERIHSDVCGPMETQSIQTGKSYFVTFIDDYTRYTHIYFLRYKSEVLGCFQSFVEMAKARHPNHKIKELNTDNGGEYIGDAFKQYCEGRGIQIRTSAPHTSQMNGVAERMNRTILDGVRTSIDAAKLTKGWWGHAAQYIVDTRNRLPTSAVQLATPHELWFGEKPSYKHMRPFGSQLYFHVPKALRQKLDMKAKKGVMVGYSNDFRSYYIWSLEDKKVVKVRNYDCVFATSRPKDIDPQSRVDDAATDNSDPQGSENEKTDSAAPPADERTTATETSGSDTTGITPSSSGDLSADSGNSTQRPVRTKKLPNRLQDFVRSGLAKIEPEAWDIHQWCSIAAEHITSDEPPNPEEKGWRLAMDEEIAAMKKCQVYELVKRPKGNVVSCRFVLREKEDGRKKARLVARGFSQVEGLDYKETYAPTLRMPTIRAVLSHVAAHDWFMTQMDVKTAFLNGDLEEEIYMEQPEGYEERGDGYVWRMRKSLYGLKQSPKCWHDKVVKTLSEVGLVPTEADPSLFTGEHQGFAILLMLYVDDCIIASANEDSARTVRQFLESKFEMTHLGEPATFLGLEISRDRSRKILNVTQTRYLTRILERFDMKESAKKVTPMVNSPDLIKDYVIGGKPFDKTIYLCAIGSVMYAMIGTRPDVAHAVGVLARFSSSPQQSHWTAVKRLLRYLAGTIHYGMHYGPTPSPVLGYSDADYNADPEQRHSVTGWIFVANGGPISWRSKKQTSVSMSTTESEYMALSSAAREAIWLSKLFGSLTPAEEAPVIEIMEDNKSTISLARNPIISDRSKHIDTHYHFVREKIKEKRLAVTYIHTNDNIADAFTKELPTSTFDRHIENMKLDTSA</sequence>
<evidence type="ECO:0000256" key="6">
    <source>
        <dbReference type="ARBA" id="ARBA00022722"/>
    </source>
</evidence>
<keyword evidence="9" id="KW-0064">Aspartyl protease</keyword>
<dbReference type="Pfam" id="PF00665">
    <property type="entry name" value="rve"/>
    <property type="match status" value="1"/>
</dbReference>
<evidence type="ECO:0000256" key="20">
    <source>
        <dbReference type="ARBA" id="ARBA00023268"/>
    </source>
</evidence>
<dbReference type="PANTHER" id="PTHR42648:SF11">
    <property type="entry name" value="TRANSPOSON TY4-P GAG-POL POLYPROTEIN"/>
    <property type="match status" value="1"/>
</dbReference>
<dbReference type="EMBL" id="JABELV010000403">
    <property type="protein sequence ID" value="KAG7527221.1"/>
    <property type="molecule type" value="Genomic_DNA"/>
</dbReference>
<feature type="compositionally biased region" description="Polar residues" evidence="23">
    <location>
        <begin position="469"/>
        <end position="488"/>
    </location>
</feature>
<dbReference type="GO" id="GO:0004519">
    <property type="term" value="F:endonuclease activity"/>
    <property type="evidence" value="ECO:0007669"/>
    <property type="project" value="UniProtKB-KW"/>
</dbReference>
<evidence type="ECO:0000259" key="24">
    <source>
        <dbReference type="PROSITE" id="PS50994"/>
    </source>
</evidence>
<keyword evidence="20" id="KW-0511">Multifunctional enzyme</keyword>
<keyword evidence="11" id="KW-0378">Hydrolase</keyword>
<dbReference type="Gene3D" id="3.30.420.10">
    <property type="entry name" value="Ribonuclease H-like superfamily/Ribonuclease H"/>
    <property type="match status" value="1"/>
</dbReference>
<evidence type="ECO:0000256" key="16">
    <source>
        <dbReference type="ARBA" id="ARBA00022918"/>
    </source>
</evidence>
<keyword evidence="14" id="KW-0694">RNA-binding</keyword>
<proteinExistence type="predicted"/>
<dbReference type="SUPFAM" id="SSF53098">
    <property type="entry name" value="Ribonuclease H-like"/>
    <property type="match status" value="1"/>
</dbReference>
<evidence type="ECO:0000256" key="17">
    <source>
        <dbReference type="ARBA" id="ARBA00022932"/>
    </source>
</evidence>
<keyword evidence="10" id="KW-0255">Endonuclease</keyword>
<evidence type="ECO:0000256" key="7">
    <source>
        <dbReference type="ARBA" id="ARBA00022723"/>
    </source>
</evidence>
<dbReference type="PANTHER" id="PTHR42648">
    <property type="entry name" value="TRANSPOSASE, PUTATIVE-RELATED"/>
    <property type="match status" value="1"/>
</dbReference>
<keyword evidence="19" id="KW-0233">DNA recombination</keyword>
<dbReference type="Pfam" id="PF22936">
    <property type="entry name" value="Pol_BBD"/>
    <property type="match status" value="1"/>
</dbReference>
<evidence type="ECO:0000256" key="14">
    <source>
        <dbReference type="ARBA" id="ARBA00022884"/>
    </source>
</evidence>
<keyword evidence="12" id="KW-0067">ATP-binding</keyword>
<evidence type="ECO:0000256" key="19">
    <source>
        <dbReference type="ARBA" id="ARBA00023172"/>
    </source>
</evidence>
<keyword evidence="13" id="KW-0460">Magnesium</keyword>
<keyword evidence="6" id="KW-0540">Nuclease</keyword>
<evidence type="ECO:0000256" key="22">
    <source>
        <dbReference type="ARBA" id="ARBA00049244"/>
    </source>
</evidence>
<feature type="domain" description="Integrase catalytic" evidence="24">
    <location>
        <begin position="181"/>
        <end position="349"/>
    </location>
</feature>
<keyword evidence="3" id="KW-1188">Viral release from host cell</keyword>
<evidence type="ECO:0000313" key="25">
    <source>
        <dbReference type="EMBL" id="KAG7527221.1"/>
    </source>
</evidence>
<dbReference type="CDD" id="cd09272">
    <property type="entry name" value="RNase_HI_RT_Ty1"/>
    <property type="match status" value="1"/>
</dbReference>
<dbReference type="PROSITE" id="PS50994">
    <property type="entry name" value="INTEGRASE"/>
    <property type="match status" value="1"/>
</dbReference>
<evidence type="ECO:0000256" key="18">
    <source>
        <dbReference type="ARBA" id="ARBA00023113"/>
    </source>
</evidence>
<comment type="catalytic activity">
    <reaction evidence="21">
        <text>DNA(n) + a 2'-deoxyribonucleoside 5'-triphosphate = DNA(n+1) + diphosphate</text>
        <dbReference type="Rhea" id="RHEA:22508"/>
        <dbReference type="Rhea" id="RHEA-COMP:17339"/>
        <dbReference type="Rhea" id="RHEA-COMP:17340"/>
        <dbReference type="ChEBI" id="CHEBI:33019"/>
        <dbReference type="ChEBI" id="CHEBI:61560"/>
        <dbReference type="ChEBI" id="CHEBI:173112"/>
        <dbReference type="EC" id="2.7.7.49"/>
    </reaction>
</comment>
<dbReference type="SUPFAM" id="SSF56672">
    <property type="entry name" value="DNA/RNA polymerases"/>
    <property type="match status" value="1"/>
</dbReference>
<feature type="compositionally biased region" description="Basic and acidic residues" evidence="23">
    <location>
        <begin position="441"/>
        <end position="457"/>
    </location>
</feature>
<gene>
    <name evidence="25" type="ORF">FFLO_07151</name>
</gene>
<keyword evidence="18" id="KW-0917">Virion maturation</keyword>
<keyword evidence="17" id="KW-0239">DNA-directed DNA polymerase</keyword>
<comment type="catalytic activity">
    <reaction evidence="22">
        <text>DNA(n) + a 2'-deoxyribonucleoside 5'-triphosphate = DNA(n+1) + diphosphate</text>
        <dbReference type="Rhea" id="RHEA:22508"/>
        <dbReference type="Rhea" id="RHEA-COMP:17339"/>
        <dbReference type="Rhea" id="RHEA-COMP:17340"/>
        <dbReference type="ChEBI" id="CHEBI:33019"/>
        <dbReference type="ChEBI" id="CHEBI:61560"/>
        <dbReference type="ChEBI" id="CHEBI:173112"/>
        <dbReference type="EC" id="2.7.7.7"/>
    </reaction>
</comment>
<keyword evidence="2" id="KW-0815">Transposition</keyword>
<dbReference type="Pfam" id="PF25597">
    <property type="entry name" value="SH3_retrovirus"/>
    <property type="match status" value="1"/>
</dbReference>
<dbReference type="GO" id="GO:0005524">
    <property type="term" value="F:ATP binding"/>
    <property type="evidence" value="ECO:0007669"/>
    <property type="project" value="UniProtKB-KW"/>
</dbReference>
<dbReference type="GO" id="GO:0032196">
    <property type="term" value="P:transposition"/>
    <property type="evidence" value="ECO:0007669"/>
    <property type="project" value="UniProtKB-KW"/>
</dbReference>
<dbReference type="Pfam" id="PF13976">
    <property type="entry name" value="gag_pre-integrs"/>
    <property type="match status" value="1"/>
</dbReference>
<keyword evidence="8" id="KW-0547">Nucleotide-binding</keyword>